<sequence length="367" mass="42521">MWKFIMLAGMLLSLPAFSQRPSDPAATAETRNLYINLIRSSKTGVLFGHQDDLVTGYRGKKEDGRSDIYDLVGEYPAVFGWELGKIEVDTVQNVDKVRFSKIAYYVRKAYSMGGINTFVWHCNNPVLPDEGVKTTKIDSTIKRLFADPVALERYRGWLDRVANYLGSLRGPKGEQIPIIFRPFHEHTGEWFWWGQTHCTADEFIRLWRFTVDYLRDTKNLHNLLYAYSPDMFATKEGYLRRYPGDAYVDILGFDYYDKASNHPGGTAFVDEARRRIGIIRGIGQEKGKPWALTEAGLYFVSVSDWWTNTLNPIIKDSGLSYVLIWRNSDTTSYWGVYPGQKSADDFQRMYRNKDMLFRNPSKNFYKR</sequence>
<keyword evidence="4" id="KW-0732">Signal</keyword>
<evidence type="ECO:0000313" key="10">
    <source>
        <dbReference type="EMBL" id="SDM68061.1"/>
    </source>
</evidence>
<evidence type="ECO:0000256" key="5">
    <source>
        <dbReference type="PIRSR" id="PIRSR018168-1"/>
    </source>
</evidence>
<dbReference type="OrthoDB" id="9816550at2"/>
<dbReference type="InterPro" id="IPR017853">
    <property type="entry name" value="GH"/>
</dbReference>
<evidence type="ECO:0000256" key="6">
    <source>
        <dbReference type="PIRSR" id="PIRSR018168-2"/>
    </source>
</evidence>
<gene>
    <name evidence="10" type="ORF">SAMN04488090_3994</name>
</gene>
<feature type="chain" id="PRO_5011333511" description="Mannan endo-1,4-beta-mannosidase" evidence="4">
    <location>
        <begin position="19"/>
        <end position="367"/>
    </location>
</feature>
<comment type="catalytic activity">
    <reaction evidence="4">
        <text>Random hydrolysis of (1-&gt;4)-beta-D-mannosidic linkages in mannans, galactomannans and glucomannans.</text>
        <dbReference type="EC" id="3.2.1.78"/>
    </reaction>
</comment>
<dbReference type="SUPFAM" id="SSF51445">
    <property type="entry name" value="(Trans)glycosidases"/>
    <property type="match status" value="1"/>
</dbReference>
<keyword evidence="4" id="KW-0119">Carbohydrate metabolism</keyword>
<feature type="domain" description="GH26" evidence="9">
    <location>
        <begin position="28"/>
        <end position="359"/>
    </location>
</feature>
<dbReference type="Pfam" id="PF02156">
    <property type="entry name" value="Glyco_hydro_26"/>
    <property type="match status" value="1"/>
</dbReference>
<comment type="similarity">
    <text evidence="1 4 8">Belongs to the glycosyl hydrolase 26 family.</text>
</comment>
<dbReference type="Gene3D" id="3.20.20.80">
    <property type="entry name" value="Glycosidases"/>
    <property type="match status" value="1"/>
</dbReference>
<evidence type="ECO:0000259" key="9">
    <source>
        <dbReference type="PROSITE" id="PS51764"/>
    </source>
</evidence>
<keyword evidence="3 4" id="KW-0326">Glycosidase</keyword>
<feature type="binding site" evidence="6">
    <location>
        <position position="256"/>
    </location>
    <ligand>
        <name>substrate</name>
    </ligand>
</feature>
<feature type="binding site" evidence="6">
    <location>
        <position position="190"/>
    </location>
    <ligand>
        <name>substrate</name>
    </ligand>
</feature>
<dbReference type="AlphaFoldDB" id="A0A1G9V7C2"/>
<feature type="binding site" evidence="6">
    <location>
        <position position="121"/>
    </location>
    <ligand>
        <name>substrate</name>
    </ligand>
</feature>
<dbReference type="GO" id="GO:0016985">
    <property type="term" value="F:mannan endo-1,4-beta-mannosidase activity"/>
    <property type="evidence" value="ECO:0007669"/>
    <property type="project" value="UniProtKB-UniRule"/>
</dbReference>
<comment type="subcellular location">
    <subcellularLocation>
        <location evidence="4">Secreted</location>
    </subcellularLocation>
</comment>
<evidence type="ECO:0000313" key="11">
    <source>
        <dbReference type="Proteomes" id="UP000198901"/>
    </source>
</evidence>
<dbReference type="GO" id="GO:0005576">
    <property type="term" value="C:extracellular region"/>
    <property type="evidence" value="ECO:0007669"/>
    <property type="project" value="UniProtKB-SubCell"/>
</dbReference>
<dbReference type="PRINTS" id="PR00739">
    <property type="entry name" value="GLHYDRLASE26"/>
</dbReference>
<dbReference type="PROSITE" id="PS51764">
    <property type="entry name" value="GH26"/>
    <property type="match status" value="1"/>
</dbReference>
<dbReference type="InterPro" id="IPR000805">
    <property type="entry name" value="Glyco_hydro_26"/>
</dbReference>
<feature type="site" description="Plays an important role in maintaining the position of the catalytic nucleophile" evidence="7">
    <location>
        <position position="184"/>
    </location>
</feature>
<feature type="signal peptide" evidence="4">
    <location>
        <begin position="1"/>
        <end position="18"/>
    </location>
</feature>
<keyword evidence="2 4" id="KW-0378">Hydrolase</keyword>
<dbReference type="EMBL" id="FNGS01000008">
    <property type="protein sequence ID" value="SDM68061.1"/>
    <property type="molecule type" value="Genomic_DNA"/>
</dbReference>
<dbReference type="InterPro" id="IPR022790">
    <property type="entry name" value="GH26_dom"/>
</dbReference>
<dbReference type="PANTHER" id="PTHR40079">
    <property type="entry name" value="MANNAN ENDO-1,4-BETA-MANNOSIDASE E-RELATED"/>
    <property type="match status" value="1"/>
</dbReference>
<feature type="active site" description="Nucleophile" evidence="5 8">
    <location>
        <position position="294"/>
    </location>
</feature>
<dbReference type="EC" id="3.2.1.78" evidence="4"/>
<keyword evidence="4" id="KW-0964">Secreted</keyword>
<proteinExistence type="inferred from homology"/>
<accession>A0A1G9V7C2</accession>
<evidence type="ECO:0000256" key="2">
    <source>
        <dbReference type="ARBA" id="ARBA00022801"/>
    </source>
</evidence>
<evidence type="ECO:0000256" key="3">
    <source>
        <dbReference type="ARBA" id="ARBA00023295"/>
    </source>
</evidence>
<keyword evidence="11" id="KW-1185">Reference proteome</keyword>
<dbReference type="PANTHER" id="PTHR40079:SF4">
    <property type="entry name" value="GH26 DOMAIN-CONTAINING PROTEIN-RELATED"/>
    <property type="match status" value="1"/>
</dbReference>
<reference evidence="10 11" key="1">
    <citation type="submission" date="2016-10" db="EMBL/GenBank/DDBJ databases">
        <authorList>
            <person name="de Groot N.N."/>
        </authorList>
    </citation>
    <scope>NUCLEOTIDE SEQUENCE [LARGE SCALE GENOMIC DNA]</scope>
    <source>
        <strain evidence="10 11">DSM 21668</strain>
    </source>
</reference>
<dbReference type="InterPro" id="IPR016714">
    <property type="entry name" value="MANB/E"/>
</dbReference>
<evidence type="ECO:0000256" key="7">
    <source>
        <dbReference type="PIRSR" id="PIRSR018168-3"/>
    </source>
</evidence>
<dbReference type="STRING" id="563176.SAMN04488090_3994"/>
<organism evidence="10 11">
    <name type="scientific">Siphonobacter aquaeclarae</name>
    <dbReference type="NCBI Taxonomy" id="563176"/>
    <lineage>
        <taxon>Bacteria</taxon>
        <taxon>Pseudomonadati</taxon>
        <taxon>Bacteroidota</taxon>
        <taxon>Cytophagia</taxon>
        <taxon>Cytophagales</taxon>
        <taxon>Cytophagaceae</taxon>
        <taxon>Siphonobacter</taxon>
    </lineage>
</organism>
<name>A0A1G9V7C2_9BACT</name>
<evidence type="ECO:0000256" key="4">
    <source>
        <dbReference type="PIRNR" id="PIRNR018168"/>
    </source>
</evidence>
<dbReference type="RefSeq" id="WP_093207146.1">
    <property type="nucleotide sequence ID" value="NZ_FNGS01000008.1"/>
</dbReference>
<feature type="active site" description="Proton donor" evidence="5 8">
    <location>
        <position position="185"/>
    </location>
</feature>
<evidence type="ECO:0000256" key="1">
    <source>
        <dbReference type="ARBA" id="ARBA00007754"/>
    </source>
</evidence>
<evidence type="ECO:0000256" key="8">
    <source>
        <dbReference type="PROSITE-ProRule" id="PRU01100"/>
    </source>
</evidence>
<dbReference type="Proteomes" id="UP000198901">
    <property type="component" value="Unassembled WGS sequence"/>
</dbReference>
<dbReference type="PIRSF" id="PIRSF018168">
    <property type="entry name" value="Mannan-1_4-beta-mannosidase"/>
    <property type="match status" value="1"/>
</dbReference>
<protein>
    <recommendedName>
        <fullName evidence="4">Mannan endo-1,4-beta-mannosidase</fullName>
        <ecNumber evidence="4">3.2.1.78</ecNumber>
    </recommendedName>
</protein>
<dbReference type="GO" id="GO:0006080">
    <property type="term" value="P:substituted mannan metabolic process"/>
    <property type="evidence" value="ECO:0007669"/>
    <property type="project" value="UniProtKB-UniRule"/>
</dbReference>